<accession>A0A2S1YSJ5</accession>
<name>A0A2S1YSJ5_9FLAO</name>
<keyword evidence="1" id="KW-1133">Transmembrane helix</keyword>
<sequence>MDVYVIIELLLISIGATSAMTWFSYAMSGSFRELYREPVLLSFALERTNINHSQSYQEKWGWLMHYIIGFLFVMGYHIMWVENILPLTLLSTLILGVTSGAIGIFSWIFIFKITRYRAPIDFNGCYIQLFFAHIFFALVVASFNSISEILSIVVNNHIIF</sequence>
<keyword evidence="1" id="KW-0472">Membrane</keyword>
<reference evidence="2 3" key="1">
    <citation type="submission" date="2018-05" db="EMBL/GenBank/DDBJ databases">
        <title>Genome sequencing of Flavobacterium sp. HYN0056.</title>
        <authorList>
            <person name="Yi H."/>
            <person name="Baek C."/>
        </authorList>
    </citation>
    <scope>NUCLEOTIDE SEQUENCE [LARGE SCALE GENOMIC DNA]</scope>
    <source>
        <strain evidence="2 3">HYN0056</strain>
    </source>
</reference>
<dbReference type="AlphaFoldDB" id="A0A2S1YSJ5"/>
<keyword evidence="1" id="KW-0812">Transmembrane</keyword>
<evidence type="ECO:0008006" key="4">
    <source>
        <dbReference type="Google" id="ProtNLM"/>
    </source>
</evidence>
<dbReference type="Proteomes" id="UP000245250">
    <property type="component" value="Chromosome"/>
</dbReference>
<organism evidence="2 3">
    <name type="scientific">Flavobacterium crocinum</name>
    <dbReference type="NCBI Taxonomy" id="2183896"/>
    <lineage>
        <taxon>Bacteria</taxon>
        <taxon>Pseudomonadati</taxon>
        <taxon>Bacteroidota</taxon>
        <taxon>Flavobacteriia</taxon>
        <taxon>Flavobacteriales</taxon>
        <taxon>Flavobacteriaceae</taxon>
        <taxon>Flavobacterium</taxon>
    </lineage>
</organism>
<evidence type="ECO:0000313" key="3">
    <source>
        <dbReference type="Proteomes" id="UP000245250"/>
    </source>
</evidence>
<gene>
    <name evidence="2" type="ORF">HYN56_23610</name>
</gene>
<evidence type="ECO:0000256" key="1">
    <source>
        <dbReference type="SAM" id="Phobius"/>
    </source>
</evidence>
<dbReference type="KEGG" id="fcr:HYN56_23610"/>
<keyword evidence="3" id="KW-1185">Reference proteome</keyword>
<protein>
    <recommendedName>
        <fullName evidence="4">DUF2938 domain-containing protein</fullName>
    </recommendedName>
</protein>
<dbReference type="OrthoDB" id="673991at2"/>
<evidence type="ECO:0000313" key="2">
    <source>
        <dbReference type="EMBL" id="AWK07055.1"/>
    </source>
</evidence>
<dbReference type="EMBL" id="CP029255">
    <property type="protein sequence ID" value="AWK07055.1"/>
    <property type="molecule type" value="Genomic_DNA"/>
</dbReference>
<feature type="transmembrane region" description="Helical" evidence="1">
    <location>
        <begin position="84"/>
        <end position="110"/>
    </location>
</feature>
<proteinExistence type="predicted"/>
<feature type="transmembrane region" description="Helical" evidence="1">
    <location>
        <begin position="122"/>
        <end position="143"/>
    </location>
</feature>
<dbReference type="RefSeq" id="WP_109194447.1">
    <property type="nucleotide sequence ID" value="NZ_CP029255.1"/>
</dbReference>
<feature type="transmembrane region" description="Helical" evidence="1">
    <location>
        <begin position="6"/>
        <end position="26"/>
    </location>
</feature>
<feature type="transmembrane region" description="Helical" evidence="1">
    <location>
        <begin position="60"/>
        <end position="78"/>
    </location>
</feature>